<dbReference type="CDD" id="cd00077">
    <property type="entry name" value="HDc"/>
    <property type="match status" value="1"/>
</dbReference>
<dbReference type="Gene3D" id="1.10.3210.10">
    <property type="entry name" value="Hypothetical protein af1432"/>
    <property type="match status" value="2"/>
</dbReference>
<dbReference type="InterPro" id="IPR037522">
    <property type="entry name" value="HD_GYP_dom"/>
</dbReference>
<keyword evidence="3" id="KW-1185">Reference proteome</keyword>
<dbReference type="PROSITE" id="PS51832">
    <property type="entry name" value="HD_GYP"/>
    <property type="match status" value="1"/>
</dbReference>
<dbReference type="RefSeq" id="WP_377362594.1">
    <property type="nucleotide sequence ID" value="NZ_JBHRYN010000008.1"/>
</dbReference>
<protein>
    <submittedName>
        <fullName evidence="2">HD domain-containing phosphohydrolase</fullName>
    </submittedName>
</protein>
<name>A0ABV7WTG2_9GAMM</name>
<reference evidence="3" key="1">
    <citation type="journal article" date="2019" name="Int. J. Syst. Evol. Microbiol.">
        <title>The Global Catalogue of Microorganisms (GCM) 10K type strain sequencing project: providing services to taxonomists for standard genome sequencing and annotation.</title>
        <authorList>
            <consortium name="The Broad Institute Genomics Platform"/>
            <consortium name="The Broad Institute Genome Sequencing Center for Infectious Disease"/>
            <person name="Wu L."/>
            <person name="Ma J."/>
        </authorList>
    </citation>
    <scope>NUCLEOTIDE SEQUENCE [LARGE SCALE GENOMIC DNA]</scope>
    <source>
        <strain evidence="3">CECT 8288</strain>
    </source>
</reference>
<dbReference type="Pfam" id="PF13487">
    <property type="entry name" value="HD_5"/>
    <property type="match status" value="1"/>
</dbReference>
<dbReference type="Pfam" id="PF01590">
    <property type="entry name" value="GAF"/>
    <property type="match status" value="1"/>
</dbReference>
<proteinExistence type="predicted"/>
<accession>A0ABV7WTG2</accession>
<dbReference type="SUPFAM" id="SSF55781">
    <property type="entry name" value="GAF domain-like"/>
    <property type="match status" value="1"/>
</dbReference>
<evidence type="ECO:0000259" key="1">
    <source>
        <dbReference type="PROSITE" id="PS51832"/>
    </source>
</evidence>
<dbReference type="EMBL" id="JBHRYN010000008">
    <property type="protein sequence ID" value="MFC3701368.1"/>
    <property type="molecule type" value="Genomic_DNA"/>
</dbReference>
<feature type="domain" description="HD-GYP" evidence="1">
    <location>
        <begin position="297"/>
        <end position="508"/>
    </location>
</feature>
<dbReference type="PANTHER" id="PTHR43155">
    <property type="entry name" value="CYCLIC DI-GMP PHOSPHODIESTERASE PA4108-RELATED"/>
    <property type="match status" value="1"/>
</dbReference>
<dbReference type="SMART" id="SM00065">
    <property type="entry name" value="GAF"/>
    <property type="match status" value="1"/>
</dbReference>
<dbReference type="Gene3D" id="3.30.450.40">
    <property type="match status" value="1"/>
</dbReference>
<dbReference type="InterPro" id="IPR003018">
    <property type="entry name" value="GAF"/>
</dbReference>
<dbReference type="PANTHER" id="PTHR43155:SF2">
    <property type="entry name" value="CYCLIC DI-GMP PHOSPHODIESTERASE PA4108"/>
    <property type="match status" value="1"/>
</dbReference>
<dbReference type="InterPro" id="IPR003607">
    <property type="entry name" value="HD/PDEase_dom"/>
</dbReference>
<gene>
    <name evidence="2" type="ORF">ACFOND_06905</name>
</gene>
<sequence length="521" mass="58779">MTDMFVAEETPKFQSNWDLSRSGDLLVRLSKEHNLTDLMHLILTEARLLTGAEGGTFYRISGEDEQALLNFEVIQNAALGIDVIDASKTEKWVPIPLYREGQPNKANVATFVALTKEPVIIDDAYETSSFDFSGTRVFDESHRYRSKSIMAIPLLNHDNNVIGVLQLLNARNPAGHLESFSTESRDTVAAMAKFAAITLDNHLLVDSHKNLLDAFIKALAQIIDVRSPHTSAHCQRIPVLTELIAKAACDDKDGYFKDFDLDEDGWYELSVAAWMHDCGKLATSENVLNKGTKLERLHDGMESVRTRFAALCHFSSNEQEKAQHRDDLLFLEKVNKGGEFMSEEDKARVSAIGQQTWPDAFGEQQPLLTEQEIYNLCVTRGTINDEERAHINRHIDITIEVLESLPFPPKLKRVPEYAGGHHERMDGKGYPRGLTREQMSIPARIMGIADIFEALTAKERPYKPPMPLSQAFSILKKMVKDQHVDPDVFELFLKSGVWKSYAQEHMLPAQIDVNDPSEFLK</sequence>
<dbReference type="SUPFAM" id="SSF109604">
    <property type="entry name" value="HD-domain/PDEase-like"/>
    <property type="match status" value="1"/>
</dbReference>
<evidence type="ECO:0000313" key="3">
    <source>
        <dbReference type="Proteomes" id="UP001595710"/>
    </source>
</evidence>
<organism evidence="2 3">
    <name type="scientific">Reinekea marina</name>
    <dbReference type="NCBI Taxonomy" id="1310421"/>
    <lineage>
        <taxon>Bacteria</taxon>
        <taxon>Pseudomonadati</taxon>
        <taxon>Pseudomonadota</taxon>
        <taxon>Gammaproteobacteria</taxon>
        <taxon>Oceanospirillales</taxon>
        <taxon>Saccharospirillaceae</taxon>
        <taxon>Reinekea</taxon>
    </lineage>
</organism>
<comment type="caution">
    <text evidence="2">The sequence shown here is derived from an EMBL/GenBank/DDBJ whole genome shotgun (WGS) entry which is preliminary data.</text>
</comment>
<dbReference type="Proteomes" id="UP001595710">
    <property type="component" value="Unassembled WGS sequence"/>
</dbReference>
<evidence type="ECO:0000313" key="2">
    <source>
        <dbReference type="EMBL" id="MFC3701368.1"/>
    </source>
</evidence>
<dbReference type="InterPro" id="IPR029016">
    <property type="entry name" value="GAF-like_dom_sf"/>
</dbReference>